<dbReference type="AlphaFoldDB" id="A0AA35G7J9"/>
<reference evidence="1" key="1">
    <citation type="submission" date="2022-03" db="EMBL/GenBank/DDBJ databases">
        <title>Complete genome sequence of Caldinitratiruptor microaerophilus.</title>
        <authorList>
            <person name="Mukaiyama R."/>
            <person name="Nishiyama T."/>
            <person name="Ueda K."/>
        </authorList>
    </citation>
    <scope>NUCLEOTIDE SEQUENCE</scope>
    <source>
        <strain evidence="1">JCM 16183</strain>
    </source>
</reference>
<dbReference type="RefSeq" id="WP_264843534.1">
    <property type="nucleotide sequence ID" value="NZ_AP025628.1"/>
</dbReference>
<keyword evidence="2" id="KW-1185">Reference proteome</keyword>
<evidence type="ECO:0000313" key="1">
    <source>
        <dbReference type="EMBL" id="BDG59403.1"/>
    </source>
</evidence>
<dbReference type="PANTHER" id="PTHR36441:SF1">
    <property type="entry name" value="DUF503 DOMAIN-CONTAINING PROTEIN"/>
    <property type="match status" value="1"/>
</dbReference>
<gene>
    <name evidence="1" type="ORF">caldi_04930</name>
</gene>
<dbReference type="Proteomes" id="UP001163687">
    <property type="component" value="Chromosome"/>
</dbReference>
<organism evidence="1 2">
    <name type="scientific">Caldinitratiruptor microaerophilus</name>
    <dbReference type="NCBI Taxonomy" id="671077"/>
    <lineage>
        <taxon>Bacteria</taxon>
        <taxon>Bacillati</taxon>
        <taxon>Bacillota</taxon>
        <taxon>Clostridia</taxon>
        <taxon>Eubacteriales</taxon>
        <taxon>Symbiobacteriaceae</taxon>
        <taxon>Caldinitratiruptor</taxon>
    </lineage>
</organism>
<protein>
    <recommendedName>
        <fullName evidence="3">DUF503 domain-containing protein</fullName>
    </recommendedName>
</protein>
<dbReference type="InterPro" id="IPR007546">
    <property type="entry name" value="DUF503"/>
</dbReference>
<accession>A0AA35G7J9</accession>
<dbReference type="InterPro" id="IPR036746">
    <property type="entry name" value="TT1725-like_sf"/>
</dbReference>
<dbReference type="KEGG" id="cmic:caldi_04930"/>
<proteinExistence type="predicted"/>
<dbReference type="SUPFAM" id="SSF103007">
    <property type="entry name" value="Hypothetical protein TT1725"/>
    <property type="match status" value="1"/>
</dbReference>
<evidence type="ECO:0000313" key="2">
    <source>
        <dbReference type="Proteomes" id="UP001163687"/>
    </source>
</evidence>
<evidence type="ECO:0008006" key="3">
    <source>
        <dbReference type="Google" id="ProtNLM"/>
    </source>
</evidence>
<sequence length="93" mass="10270">MVVAIIRLELSIPHATNLKEKRRVLQSIMERVRARYGVSAAEVDGQDLWQRAVVGMALVSGEEAHAREAAAKVVAFVESHFEGEVCRADVEIV</sequence>
<dbReference type="Pfam" id="PF04456">
    <property type="entry name" value="DUF503"/>
    <property type="match status" value="1"/>
</dbReference>
<dbReference type="EMBL" id="AP025628">
    <property type="protein sequence ID" value="BDG59403.1"/>
    <property type="molecule type" value="Genomic_DNA"/>
</dbReference>
<dbReference type="PANTHER" id="PTHR36441">
    <property type="entry name" value="HYPOTHETICAL CYTOSOLIC PROTEIN"/>
    <property type="match status" value="1"/>
</dbReference>
<dbReference type="Gene3D" id="3.30.70.1120">
    <property type="entry name" value="TT1725-like"/>
    <property type="match status" value="1"/>
</dbReference>
<name>A0AA35G7J9_9FIRM</name>